<evidence type="ECO:0000313" key="2">
    <source>
        <dbReference type="Proteomes" id="UP000886998"/>
    </source>
</evidence>
<proteinExistence type="predicted"/>
<protein>
    <submittedName>
        <fullName evidence="1">Uncharacterized protein</fullName>
    </submittedName>
</protein>
<dbReference type="Proteomes" id="UP000886998">
    <property type="component" value="Unassembled WGS sequence"/>
</dbReference>
<name>A0A8X6XQH8_9ARAC</name>
<evidence type="ECO:0000313" key="1">
    <source>
        <dbReference type="EMBL" id="GFY56815.1"/>
    </source>
</evidence>
<gene>
    <name evidence="1" type="ORF">TNIN_98311</name>
</gene>
<reference evidence="1" key="1">
    <citation type="submission" date="2020-08" db="EMBL/GenBank/DDBJ databases">
        <title>Multicomponent nature underlies the extraordinary mechanical properties of spider dragline silk.</title>
        <authorList>
            <person name="Kono N."/>
            <person name="Nakamura H."/>
            <person name="Mori M."/>
            <person name="Yoshida Y."/>
            <person name="Ohtoshi R."/>
            <person name="Malay A.D."/>
            <person name="Moran D.A.P."/>
            <person name="Tomita M."/>
            <person name="Numata K."/>
            <person name="Arakawa K."/>
        </authorList>
    </citation>
    <scope>NUCLEOTIDE SEQUENCE</scope>
</reference>
<accession>A0A8X6XQH8</accession>
<organism evidence="1 2">
    <name type="scientific">Trichonephila inaurata madagascariensis</name>
    <dbReference type="NCBI Taxonomy" id="2747483"/>
    <lineage>
        <taxon>Eukaryota</taxon>
        <taxon>Metazoa</taxon>
        <taxon>Ecdysozoa</taxon>
        <taxon>Arthropoda</taxon>
        <taxon>Chelicerata</taxon>
        <taxon>Arachnida</taxon>
        <taxon>Araneae</taxon>
        <taxon>Araneomorphae</taxon>
        <taxon>Entelegynae</taxon>
        <taxon>Araneoidea</taxon>
        <taxon>Nephilidae</taxon>
        <taxon>Trichonephila</taxon>
        <taxon>Trichonephila inaurata</taxon>
    </lineage>
</organism>
<dbReference type="EMBL" id="BMAV01011153">
    <property type="protein sequence ID" value="GFY56815.1"/>
    <property type="molecule type" value="Genomic_DNA"/>
</dbReference>
<sequence>MESEKAKRTALRTAQNCVVDDKEKFTLHATDFVEVELFGEFASEVFLTFESQKTTRDFGILGLRKSVSVDSELPKAEASLEPVATILAI</sequence>
<comment type="caution">
    <text evidence="1">The sequence shown here is derived from an EMBL/GenBank/DDBJ whole genome shotgun (WGS) entry which is preliminary data.</text>
</comment>
<dbReference type="AlphaFoldDB" id="A0A8X6XQH8"/>
<keyword evidence="2" id="KW-1185">Reference proteome</keyword>